<dbReference type="GO" id="GO:0008270">
    <property type="term" value="F:zinc ion binding"/>
    <property type="evidence" value="ECO:0007669"/>
    <property type="project" value="InterPro"/>
</dbReference>
<dbReference type="Pfam" id="PF00098">
    <property type="entry name" value="zf-CCHC"/>
    <property type="match status" value="1"/>
</dbReference>
<dbReference type="AlphaFoldDB" id="A0A7J0EWI8"/>
<dbReference type="InterPro" id="IPR001878">
    <property type="entry name" value="Znf_CCHC"/>
</dbReference>
<feature type="region of interest" description="Disordered" evidence="1">
    <location>
        <begin position="1"/>
        <end position="44"/>
    </location>
</feature>
<dbReference type="GO" id="GO:0003676">
    <property type="term" value="F:nucleic acid binding"/>
    <property type="evidence" value="ECO:0007669"/>
    <property type="project" value="InterPro"/>
</dbReference>
<dbReference type="Proteomes" id="UP000585474">
    <property type="component" value="Unassembled WGS sequence"/>
</dbReference>
<keyword evidence="4" id="KW-1185">Reference proteome</keyword>
<dbReference type="SUPFAM" id="SSF57756">
    <property type="entry name" value="Retrovirus zinc finger-like domains"/>
    <property type="match status" value="1"/>
</dbReference>
<sequence length="222" mass="24176">MPPHQARGRARSLTRARGARATHRACENRDEGDDDNHQESVMGGEANAFGGNIWVVGGAPPMVISGAEFMQKVFTAIEQVVRNTVHKMLMPARAADTRAAIREDLNEIRRITHPKSQHEGTSAQPEGHFSKKSKRSMSAEAVTIGGYSYIQCGQIGQVKRPLTYFQCGQIGHIARQCTQRRNTQGALGPQVLGQKNQRTQGRAYAMTSVAGPSGTAGQQKQQ</sequence>
<reference evidence="3 4" key="1">
    <citation type="submission" date="2019-07" db="EMBL/GenBank/DDBJ databases">
        <title>De Novo Assembly of kiwifruit Actinidia rufa.</title>
        <authorList>
            <person name="Sugita-Konishi S."/>
            <person name="Sato K."/>
            <person name="Mori E."/>
            <person name="Abe Y."/>
            <person name="Kisaki G."/>
            <person name="Hamano K."/>
            <person name="Suezawa K."/>
            <person name="Otani M."/>
            <person name="Fukuda T."/>
            <person name="Manabe T."/>
            <person name="Gomi K."/>
            <person name="Tabuchi M."/>
            <person name="Akimitsu K."/>
            <person name="Kataoka I."/>
        </authorList>
    </citation>
    <scope>NUCLEOTIDE SEQUENCE [LARGE SCALE GENOMIC DNA]</scope>
    <source>
        <strain evidence="4">cv. Fuchu</strain>
    </source>
</reference>
<evidence type="ECO:0000313" key="3">
    <source>
        <dbReference type="EMBL" id="GFY90844.1"/>
    </source>
</evidence>
<feature type="compositionally biased region" description="Basic residues" evidence="1">
    <location>
        <begin position="1"/>
        <end position="23"/>
    </location>
</feature>
<dbReference type="EMBL" id="BJWL01000007">
    <property type="protein sequence ID" value="GFY90844.1"/>
    <property type="molecule type" value="Genomic_DNA"/>
</dbReference>
<name>A0A7J0EWI8_9ERIC</name>
<evidence type="ECO:0000313" key="4">
    <source>
        <dbReference type="Proteomes" id="UP000585474"/>
    </source>
</evidence>
<dbReference type="InterPro" id="IPR036875">
    <property type="entry name" value="Znf_CCHC_sf"/>
</dbReference>
<feature type="region of interest" description="Disordered" evidence="1">
    <location>
        <begin position="112"/>
        <end position="135"/>
    </location>
</feature>
<dbReference type="Gene3D" id="4.10.60.10">
    <property type="entry name" value="Zinc finger, CCHC-type"/>
    <property type="match status" value="1"/>
</dbReference>
<organism evidence="3 4">
    <name type="scientific">Actinidia rufa</name>
    <dbReference type="NCBI Taxonomy" id="165716"/>
    <lineage>
        <taxon>Eukaryota</taxon>
        <taxon>Viridiplantae</taxon>
        <taxon>Streptophyta</taxon>
        <taxon>Embryophyta</taxon>
        <taxon>Tracheophyta</taxon>
        <taxon>Spermatophyta</taxon>
        <taxon>Magnoliopsida</taxon>
        <taxon>eudicotyledons</taxon>
        <taxon>Gunneridae</taxon>
        <taxon>Pentapetalae</taxon>
        <taxon>asterids</taxon>
        <taxon>Ericales</taxon>
        <taxon>Actinidiaceae</taxon>
        <taxon>Actinidia</taxon>
    </lineage>
</organism>
<protein>
    <recommendedName>
        <fullName evidence="2">CCHC-type domain-containing protein</fullName>
    </recommendedName>
</protein>
<evidence type="ECO:0000256" key="1">
    <source>
        <dbReference type="SAM" id="MobiDB-lite"/>
    </source>
</evidence>
<proteinExistence type="predicted"/>
<feature type="domain" description="CCHC-type" evidence="2">
    <location>
        <begin position="165"/>
        <end position="179"/>
    </location>
</feature>
<evidence type="ECO:0000259" key="2">
    <source>
        <dbReference type="Pfam" id="PF00098"/>
    </source>
</evidence>
<accession>A0A7J0EWI8</accession>
<comment type="caution">
    <text evidence="3">The sequence shown here is derived from an EMBL/GenBank/DDBJ whole genome shotgun (WGS) entry which is preliminary data.</text>
</comment>
<gene>
    <name evidence="3" type="ORF">Acr_07g0010410</name>
</gene>